<dbReference type="AlphaFoldDB" id="A0A1H7MCB6"/>
<organism evidence="1 2">
    <name type="scientific">Methanobrevibacter gottschalkii</name>
    <dbReference type="NCBI Taxonomy" id="190974"/>
    <lineage>
        <taxon>Archaea</taxon>
        <taxon>Methanobacteriati</taxon>
        <taxon>Methanobacteriota</taxon>
        <taxon>Methanomada group</taxon>
        <taxon>Methanobacteria</taxon>
        <taxon>Methanobacteriales</taxon>
        <taxon>Methanobacteriaceae</taxon>
        <taxon>Methanobrevibacter</taxon>
    </lineage>
</organism>
<evidence type="ECO:0000313" key="2">
    <source>
        <dbReference type="Proteomes" id="UP000199506"/>
    </source>
</evidence>
<reference evidence="1 2" key="1">
    <citation type="submission" date="2016-10" db="EMBL/GenBank/DDBJ databases">
        <authorList>
            <person name="de Groot N.N."/>
        </authorList>
    </citation>
    <scope>NUCLEOTIDE SEQUENCE [LARGE SCALE GENOMIC DNA]</scope>
    <source>
        <strain evidence="1 2">DSM 11978</strain>
    </source>
</reference>
<protein>
    <submittedName>
        <fullName evidence="1">Uncharacterized protein</fullName>
    </submittedName>
</protein>
<gene>
    <name evidence="1" type="ORF">SAMN05216439_1926</name>
</gene>
<dbReference type="EMBL" id="FOAK01000009">
    <property type="protein sequence ID" value="SEL08802.1"/>
    <property type="molecule type" value="Genomic_DNA"/>
</dbReference>
<proteinExistence type="predicted"/>
<name>A0A1H7MCB6_9EURY</name>
<dbReference type="STRING" id="190974.SAMN05216439_1926"/>
<dbReference type="RefSeq" id="WP_091699594.1">
    <property type="nucleotide sequence ID" value="NZ_FOAK01000009.1"/>
</dbReference>
<accession>A0A1H7MCB6</accession>
<sequence length="188" mass="22299">MEITADEMKKTIRKIYDRLDKVSPVDFDCGKLCGEICCVYDADDYHNEDLALYLLPGEELMYEDSDSYELYYIDSSEIKYPHSWKGQIYLVKCINPPKCDRSIRPIQCRTFPLIPHLNKKGEFHLIFDESEFPYKCPIVQNHIKLNDDFIQVTYEIWSILIANPLVYDLVDMDSRMRDNRKTDYEIII</sequence>
<dbReference type="OrthoDB" id="73542at2157"/>
<evidence type="ECO:0000313" key="1">
    <source>
        <dbReference type="EMBL" id="SEL08802.1"/>
    </source>
</evidence>
<dbReference type="Proteomes" id="UP000199506">
    <property type="component" value="Unassembled WGS sequence"/>
</dbReference>